<sequence length="177" mass="20082">MNNGCMTLTRVWYVFAIASYFCVPGCETSDGVHVNTFAMTDLFNLERSLQDFRHRNGQTPNAGTLVSCTKFLKQTATGRRLQSQIQARGLDLDNLDVDELVMLFATASFDMVHHRSGAVFEPNPHYLTDIDSDGFFEYRLPGVGPVQLRHDVFKVLIPEQDQEMNKWETDKVSVGDR</sequence>
<dbReference type="Proteomes" id="UP000318053">
    <property type="component" value="Unassembled WGS sequence"/>
</dbReference>
<proteinExistence type="predicted"/>
<keyword evidence="2" id="KW-1185">Reference proteome</keyword>
<protein>
    <submittedName>
        <fullName evidence="1">Uncharacterized protein</fullName>
    </submittedName>
</protein>
<name>A0A5C5YJR4_9BACT</name>
<reference evidence="1 2" key="1">
    <citation type="submission" date="2019-02" db="EMBL/GenBank/DDBJ databases">
        <title>Deep-cultivation of Planctomycetes and their phenomic and genomic characterization uncovers novel biology.</title>
        <authorList>
            <person name="Wiegand S."/>
            <person name="Jogler M."/>
            <person name="Boedeker C."/>
            <person name="Pinto D."/>
            <person name="Vollmers J."/>
            <person name="Rivas-Marin E."/>
            <person name="Kohn T."/>
            <person name="Peeters S.H."/>
            <person name="Heuer A."/>
            <person name="Rast P."/>
            <person name="Oberbeckmann S."/>
            <person name="Bunk B."/>
            <person name="Jeske O."/>
            <person name="Meyerdierks A."/>
            <person name="Storesund J.E."/>
            <person name="Kallscheuer N."/>
            <person name="Luecker S."/>
            <person name="Lage O.M."/>
            <person name="Pohl T."/>
            <person name="Merkel B.J."/>
            <person name="Hornburger P."/>
            <person name="Mueller R.-W."/>
            <person name="Bruemmer F."/>
            <person name="Labrenz M."/>
            <person name="Spormann A.M."/>
            <person name="Op Den Camp H."/>
            <person name="Overmann J."/>
            <person name="Amann R."/>
            <person name="Jetten M.S.M."/>
            <person name="Mascher T."/>
            <person name="Medema M.H."/>
            <person name="Devos D.P."/>
            <person name="Kaster A.-K."/>
            <person name="Ovreas L."/>
            <person name="Rohde M."/>
            <person name="Galperin M.Y."/>
            <person name="Jogler C."/>
        </authorList>
    </citation>
    <scope>NUCLEOTIDE SEQUENCE [LARGE SCALE GENOMIC DNA]</scope>
    <source>
        <strain evidence="1 2">CA85</strain>
    </source>
</reference>
<evidence type="ECO:0000313" key="2">
    <source>
        <dbReference type="Proteomes" id="UP000318053"/>
    </source>
</evidence>
<organism evidence="1 2">
    <name type="scientific">Allorhodopirellula solitaria</name>
    <dbReference type="NCBI Taxonomy" id="2527987"/>
    <lineage>
        <taxon>Bacteria</taxon>
        <taxon>Pseudomonadati</taxon>
        <taxon>Planctomycetota</taxon>
        <taxon>Planctomycetia</taxon>
        <taxon>Pirellulales</taxon>
        <taxon>Pirellulaceae</taxon>
        <taxon>Allorhodopirellula</taxon>
    </lineage>
</organism>
<dbReference type="AlphaFoldDB" id="A0A5C5YJR4"/>
<evidence type="ECO:0000313" key="1">
    <source>
        <dbReference type="EMBL" id="TWT75088.1"/>
    </source>
</evidence>
<dbReference type="EMBL" id="SJPK01000001">
    <property type="protein sequence ID" value="TWT75088.1"/>
    <property type="molecule type" value="Genomic_DNA"/>
</dbReference>
<accession>A0A5C5YJR4</accession>
<comment type="caution">
    <text evidence="1">The sequence shown here is derived from an EMBL/GenBank/DDBJ whole genome shotgun (WGS) entry which is preliminary data.</text>
</comment>
<gene>
    <name evidence="1" type="ORF">CA85_03760</name>
</gene>